<protein>
    <submittedName>
        <fullName evidence="1">Uncharacterized protein</fullName>
    </submittedName>
</protein>
<sequence length="52" mass="5947">MANPFFECLHDIFRLPNCMPMNQTVSCLELSRSYEALTKTSISRTVAVFTMT</sequence>
<evidence type="ECO:0000313" key="1">
    <source>
        <dbReference type="EMBL" id="JAD38421.1"/>
    </source>
</evidence>
<dbReference type="EMBL" id="GBRH01259474">
    <property type="protein sequence ID" value="JAD38421.1"/>
    <property type="molecule type" value="Transcribed_RNA"/>
</dbReference>
<proteinExistence type="predicted"/>
<reference evidence="1" key="1">
    <citation type="submission" date="2014-09" db="EMBL/GenBank/DDBJ databases">
        <authorList>
            <person name="Magalhaes I.L.F."/>
            <person name="Oliveira U."/>
            <person name="Santos F.R."/>
            <person name="Vidigal T.H.D.A."/>
            <person name="Brescovit A.D."/>
            <person name="Santos A.J."/>
        </authorList>
    </citation>
    <scope>NUCLEOTIDE SEQUENCE</scope>
    <source>
        <tissue evidence="1">Shoot tissue taken approximately 20 cm above the soil surface</tissue>
    </source>
</reference>
<dbReference type="AlphaFoldDB" id="A0A0A8ZHY5"/>
<organism evidence="1">
    <name type="scientific">Arundo donax</name>
    <name type="common">Giant reed</name>
    <name type="synonym">Donax arundinaceus</name>
    <dbReference type="NCBI Taxonomy" id="35708"/>
    <lineage>
        <taxon>Eukaryota</taxon>
        <taxon>Viridiplantae</taxon>
        <taxon>Streptophyta</taxon>
        <taxon>Embryophyta</taxon>
        <taxon>Tracheophyta</taxon>
        <taxon>Spermatophyta</taxon>
        <taxon>Magnoliopsida</taxon>
        <taxon>Liliopsida</taxon>
        <taxon>Poales</taxon>
        <taxon>Poaceae</taxon>
        <taxon>PACMAD clade</taxon>
        <taxon>Arundinoideae</taxon>
        <taxon>Arundineae</taxon>
        <taxon>Arundo</taxon>
    </lineage>
</organism>
<reference evidence="1" key="2">
    <citation type="journal article" date="2015" name="Data Brief">
        <title>Shoot transcriptome of the giant reed, Arundo donax.</title>
        <authorList>
            <person name="Barrero R.A."/>
            <person name="Guerrero F.D."/>
            <person name="Moolhuijzen P."/>
            <person name="Goolsby J.A."/>
            <person name="Tidwell J."/>
            <person name="Bellgard S.E."/>
            <person name="Bellgard M.I."/>
        </authorList>
    </citation>
    <scope>NUCLEOTIDE SEQUENCE</scope>
    <source>
        <tissue evidence="1">Shoot tissue taken approximately 20 cm above the soil surface</tissue>
    </source>
</reference>
<name>A0A0A8ZHY5_ARUDO</name>
<accession>A0A0A8ZHY5</accession>